<proteinExistence type="predicted"/>
<dbReference type="Pfam" id="PF08242">
    <property type="entry name" value="Methyltransf_12"/>
    <property type="match status" value="1"/>
</dbReference>
<protein>
    <recommendedName>
        <fullName evidence="1">Methyltransferase type 12 domain-containing protein</fullName>
    </recommendedName>
</protein>
<reference evidence="2" key="1">
    <citation type="submission" date="2020-08" db="EMBL/GenBank/DDBJ databases">
        <title>Multicomponent nature underlies the extraordinary mechanical properties of spider dragline silk.</title>
        <authorList>
            <person name="Kono N."/>
            <person name="Nakamura H."/>
            <person name="Mori M."/>
            <person name="Yoshida Y."/>
            <person name="Ohtoshi R."/>
            <person name="Malay A.D."/>
            <person name="Moran D.A.P."/>
            <person name="Tomita M."/>
            <person name="Numata K."/>
            <person name="Arakawa K."/>
        </authorList>
    </citation>
    <scope>NUCLEOTIDE SEQUENCE</scope>
</reference>
<feature type="domain" description="Methyltransferase type 12" evidence="1">
    <location>
        <begin position="1"/>
        <end position="104"/>
    </location>
</feature>
<organism evidence="2 3">
    <name type="scientific">Trichonephila inaurata madagascariensis</name>
    <dbReference type="NCBI Taxonomy" id="2747483"/>
    <lineage>
        <taxon>Eukaryota</taxon>
        <taxon>Metazoa</taxon>
        <taxon>Ecdysozoa</taxon>
        <taxon>Arthropoda</taxon>
        <taxon>Chelicerata</taxon>
        <taxon>Arachnida</taxon>
        <taxon>Araneae</taxon>
        <taxon>Araneomorphae</taxon>
        <taxon>Entelegynae</taxon>
        <taxon>Araneoidea</taxon>
        <taxon>Nephilidae</taxon>
        <taxon>Trichonephila</taxon>
        <taxon>Trichonephila inaurata</taxon>
    </lineage>
</organism>
<dbReference type="InterPro" id="IPR029063">
    <property type="entry name" value="SAM-dependent_MTases_sf"/>
</dbReference>
<dbReference type="Proteomes" id="UP000886998">
    <property type="component" value="Unassembled WGS sequence"/>
</dbReference>
<dbReference type="InterPro" id="IPR013217">
    <property type="entry name" value="Methyltransf_12"/>
</dbReference>
<comment type="caution">
    <text evidence="2">The sequence shown here is derived from an EMBL/GenBank/DDBJ whole genome shotgun (WGS) entry which is preliminary data.</text>
</comment>
<dbReference type="SUPFAM" id="SSF53335">
    <property type="entry name" value="S-adenosyl-L-methionine-dependent methyltransferases"/>
    <property type="match status" value="1"/>
</dbReference>
<dbReference type="EMBL" id="BMAV01018666">
    <property type="protein sequence ID" value="GFY71187.1"/>
    <property type="molecule type" value="Genomic_DNA"/>
</dbReference>
<dbReference type="AlphaFoldDB" id="A0A8X6YFQ3"/>
<sequence length="232" mass="26726">MDLGCGAHLFCTKALLEKFPQLGCLLATDKTLILLKEIMEDEFLAEYRRSSVLQFHLLDIADSSSLEDCRNRVDKIVCRNVFQHIANKEMAFQNMYDLLKPGGHAGILFNIANPFEKWLQRISTNWAQYRTNMAILYYPANLEDGYYKTVLEDIGFRVVLCERSDVPRQFLNDENLLIELLSLTIMILEIPEDRMTQFKEESVSIFKELIGYSGSGPIRYEVSDLLLLAIKP</sequence>
<evidence type="ECO:0000313" key="3">
    <source>
        <dbReference type="Proteomes" id="UP000886998"/>
    </source>
</evidence>
<gene>
    <name evidence="2" type="primary">NCL1_34228</name>
    <name evidence="2" type="ORF">TNIN_385381</name>
</gene>
<evidence type="ECO:0000259" key="1">
    <source>
        <dbReference type="Pfam" id="PF08242"/>
    </source>
</evidence>
<name>A0A8X6YFQ3_9ARAC</name>
<accession>A0A8X6YFQ3</accession>
<keyword evidence="3" id="KW-1185">Reference proteome</keyword>
<evidence type="ECO:0000313" key="2">
    <source>
        <dbReference type="EMBL" id="GFY71187.1"/>
    </source>
</evidence>
<dbReference type="OrthoDB" id="66144at2759"/>
<dbReference type="Gene3D" id="3.40.50.150">
    <property type="entry name" value="Vaccinia Virus protein VP39"/>
    <property type="match status" value="1"/>
</dbReference>